<keyword evidence="15 19" id="KW-0472">Membrane</keyword>
<keyword evidence="16" id="KW-0594">Phospholipid biosynthesis</keyword>
<keyword evidence="17" id="KW-1208">Phospholipid metabolism</keyword>
<feature type="transmembrane region" description="Helical" evidence="19">
    <location>
        <begin position="101"/>
        <end position="123"/>
    </location>
</feature>
<dbReference type="GO" id="GO:0004605">
    <property type="term" value="F:phosphatidate cytidylyltransferase activity"/>
    <property type="evidence" value="ECO:0007669"/>
    <property type="project" value="UniProtKB-EC"/>
</dbReference>
<feature type="transmembrane region" description="Helical" evidence="19">
    <location>
        <begin position="135"/>
        <end position="153"/>
    </location>
</feature>
<dbReference type="RefSeq" id="WP_058510775.1">
    <property type="nucleotide sequence ID" value="NZ_DAIOMV010000006.1"/>
</dbReference>
<dbReference type="PATRIC" id="fig|947033.5.peg.1980"/>
<dbReference type="GO" id="GO:0005886">
    <property type="term" value="C:plasma membrane"/>
    <property type="evidence" value="ECO:0007669"/>
    <property type="project" value="UniProtKB-SubCell"/>
</dbReference>
<comment type="caution">
    <text evidence="20">The sequence shown here is derived from an EMBL/GenBank/DDBJ whole genome shotgun (WGS) entry which is preliminary data.</text>
</comment>
<proteinExistence type="inferred from homology"/>
<keyword evidence="8" id="KW-1003">Cell membrane</keyword>
<keyword evidence="21" id="KW-1185">Reference proteome</keyword>
<evidence type="ECO:0000256" key="19">
    <source>
        <dbReference type="SAM" id="Phobius"/>
    </source>
</evidence>
<evidence type="ECO:0000256" key="16">
    <source>
        <dbReference type="ARBA" id="ARBA00023209"/>
    </source>
</evidence>
<feature type="transmembrane region" description="Helical" evidence="19">
    <location>
        <begin position="174"/>
        <end position="192"/>
    </location>
</feature>
<evidence type="ECO:0000313" key="20">
    <source>
        <dbReference type="EMBL" id="KTD68707.1"/>
    </source>
</evidence>
<gene>
    <name evidence="20" type="primary">cdsA</name>
    <name evidence="20" type="ORF">Lste_1865</name>
</gene>
<accession>A0A0W0ZIY2</accession>
<dbReference type="PANTHER" id="PTHR46382">
    <property type="entry name" value="PHOSPHATIDATE CYTIDYLYLTRANSFERASE"/>
    <property type="match status" value="1"/>
</dbReference>
<evidence type="ECO:0000256" key="13">
    <source>
        <dbReference type="ARBA" id="ARBA00022989"/>
    </source>
</evidence>
<dbReference type="PROSITE" id="PS01315">
    <property type="entry name" value="CDS"/>
    <property type="match status" value="1"/>
</dbReference>
<evidence type="ECO:0000256" key="17">
    <source>
        <dbReference type="ARBA" id="ARBA00023264"/>
    </source>
</evidence>
<comment type="pathway">
    <text evidence="4">Lipid metabolism.</text>
</comment>
<comment type="pathway">
    <text evidence="3 18">Phospholipid metabolism; CDP-diacylglycerol biosynthesis; CDP-diacylglycerol from sn-glycerol 3-phosphate: step 3/3.</text>
</comment>
<evidence type="ECO:0000256" key="14">
    <source>
        <dbReference type="ARBA" id="ARBA00023098"/>
    </source>
</evidence>
<evidence type="ECO:0000256" key="5">
    <source>
        <dbReference type="ARBA" id="ARBA00010185"/>
    </source>
</evidence>
<evidence type="ECO:0000256" key="6">
    <source>
        <dbReference type="ARBA" id="ARBA00012487"/>
    </source>
</evidence>
<dbReference type="UniPathway" id="UPA00557">
    <property type="reaction ID" value="UER00614"/>
</dbReference>
<reference evidence="20 21" key="1">
    <citation type="submission" date="2015-11" db="EMBL/GenBank/DDBJ databases">
        <title>Genomic analysis of 38 Legionella species identifies large and diverse effector repertoires.</title>
        <authorList>
            <person name="Burstein D."/>
            <person name="Amaro F."/>
            <person name="Zusman T."/>
            <person name="Lifshitz Z."/>
            <person name="Cohen O."/>
            <person name="Gilbert J.A."/>
            <person name="Pupko T."/>
            <person name="Shuman H.A."/>
            <person name="Segal G."/>
        </authorList>
    </citation>
    <scope>NUCLEOTIDE SEQUENCE [LARGE SCALE GENOMIC DNA]</scope>
    <source>
        <strain evidence="20 21">IMVS3376</strain>
    </source>
</reference>
<dbReference type="InterPro" id="IPR000374">
    <property type="entry name" value="PC_trans"/>
</dbReference>
<dbReference type="OrthoDB" id="9799199at2"/>
<keyword evidence="9" id="KW-0444">Lipid biosynthesis</keyword>
<feature type="transmembrane region" description="Helical" evidence="19">
    <location>
        <begin position="6"/>
        <end position="37"/>
    </location>
</feature>
<evidence type="ECO:0000256" key="18">
    <source>
        <dbReference type="RuleBase" id="RU003938"/>
    </source>
</evidence>
<dbReference type="GO" id="GO:0016024">
    <property type="term" value="P:CDP-diacylglycerol biosynthetic process"/>
    <property type="evidence" value="ECO:0007669"/>
    <property type="project" value="UniProtKB-UniPathway"/>
</dbReference>
<dbReference type="EMBL" id="LNYY01000019">
    <property type="protein sequence ID" value="KTD68707.1"/>
    <property type="molecule type" value="Genomic_DNA"/>
</dbReference>
<keyword evidence="11 18" id="KW-0812">Transmembrane</keyword>
<name>A0A0W0ZIY2_9GAMM</name>
<evidence type="ECO:0000256" key="7">
    <source>
        <dbReference type="ARBA" id="ARBA00019373"/>
    </source>
</evidence>
<keyword evidence="12 18" id="KW-0548">Nucleotidyltransferase</keyword>
<evidence type="ECO:0000256" key="4">
    <source>
        <dbReference type="ARBA" id="ARBA00005189"/>
    </source>
</evidence>
<keyword evidence="10 18" id="KW-0808">Transferase</keyword>
<feature type="transmembrane region" description="Helical" evidence="19">
    <location>
        <begin position="49"/>
        <end position="67"/>
    </location>
</feature>
<protein>
    <recommendedName>
        <fullName evidence="7 18">Phosphatidate cytidylyltransferase</fullName>
        <ecNumber evidence="6 18">2.7.7.41</ecNumber>
    </recommendedName>
</protein>
<dbReference type="AlphaFoldDB" id="A0A0W0ZIY2"/>
<organism evidence="20 21">
    <name type="scientific">Legionella steelei</name>
    <dbReference type="NCBI Taxonomy" id="947033"/>
    <lineage>
        <taxon>Bacteria</taxon>
        <taxon>Pseudomonadati</taxon>
        <taxon>Pseudomonadota</taxon>
        <taxon>Gammaproteobacteria</taxon>
        <taxon>Legionellales</taxon>
        <taxon>Legionellaceae</taxon>
        <taxon>Legionella</taxon>
    </lineage>
</organism>
<comment type="catalytic activity">
    <reaction evidence="1 18">
        <text>a 1,2-diacyl-sn-glycero-3-phosphate + CTP + H(+) = a CDP-1,2-diacyl-sn-glycerol + diphosphate</text>
        <dbReference type="Rhea" id="RHEA:16229"/>
        <dbReference type="ChEBI" id="CHEBI:15378"/>
        <dbReference type="ChEBI" id="CHEBI:33019"/>
        <dbReference type="ChEBI" id="CHEBI:37563"/>
        <dbReference type="ChEBI" id="CHEBI:58332"/>
        <dbReference type="ChEBI" id="CHEBI:58608"/>
        <dbReference type="EC" id="2.7.7.41"/>
    </reaction>
</comment>
<feature type="transmembrane region" description="Helical" evidence="19">
    <location>
        <begin position="73"/>
        <end position="94"/>
    </location>
</feature>
<evidence type="ECO:0000256" key="11">
    <source>
        <dbReference type="ARBA" id="ARBA00022692"/>
    </source>
</evidence>
<evidence type="ECO:0000256" key="10">
    <source>
        <dbReference type="ARBA" id="ARBA00022679"/>
    </source>
</evidence>
<sequence>MFLQRLITTLILVPLVLWLIFYGNQWLLAGIVLLVFLASCRECVQLIPLKNWGLQAGFLVVMILGLWACGYVFSYWLVLGLIIWGLNILAILSFPGSQKYWGYPVIVGVVCFLLLPLFVQSLIHLYNLPNGKALLVYLLFLIWVSDTGAYLSGKLMGKHKLIPQVSPGKSWEGVIGGLILSMLIAWVGYSYFKPDAMAHWFILALCTIIIAIFGDLFISILKRRCHLKDTGALIPGHGGILDRLDSLIAALPVFYFGLTW</sequence>
<evidence type="ECO:0000313" key="21">
    <source>
        <dbReference type="Proteomes" id="UP000054926"/>
    </source>
</evidence>
<feature type="transmembrane region" description="Helical" evidence="19">
    <location>
        <begin position="198"/>
        <end position="218"/>
    </location>
</feature>
<keyword evidence="13 19" id="KW-1133">Transmembrane helix</keyword>
<evidence type="ECO:0000256" key="1">
    <source>
        <dbReference type="ARBA" id="ARBA00001698"/>
    </source>
</evidence>
<evidence type="ECO:0000256" key="12">
    <source>
        <dbReference type="ARBA" id="ARBA00022695"/>
    </source>
</evidence>
<evidence type="ECO:0000256" key="2">
    <source>
        <dbReference type="ARBA" id="ARBA00004651"/>
    </source>
</evidence>
<evidence type="ECO:0000256" key="8">
    <source>
        <dbReference type="ARBA" id="ARBA00022475"/>
    </source>
</evidence>
<evidence type="ECO:0000256" key="15">
    <source>
        <dbReference type="ARBA" id="ARBA00023136"/>
    </source>
</evidence>
<dbReference type="Proteomes" id="UP000054926">
    <property type="component" value="Unassembled WGS sequence"/>
</dbReference>
<dbReference type="Pfam" id="PF01148">
    <property type="entry name" value="CTP_transf_1"/>
    <property type="match status" value="1"/>
</dbReference>
<comment type="subcellular location">
    <subcellularLocation>
        <location evidence="2">Cell membrane</location>
        <topology evidence="2">Multi-pass membrane protein</topology>
    </subcellularLocation>
</comment>
<dbReference type="EC" id="2.7.7.41" evidence="6 18"/>
<dbReference type="PANTHER" id="PTHR46382:SF1">
    <property type="entry name" value="PHOSPHATIDATE CYTIDYLYLTRANSFERASE"/>
    <property type="match status" value="1"/>
</dbReference>
<evidence type="ECO:0000256" key="3">
    <source>
        <dbReference type="ARBA" id="ARBA00005119"/>
    </source>
</evidence>
<keyword evidence="14" id="KW-0443">Lipid metabolism</keyword>
<comment type="similarity">
    <text evidence="5 18">Belongs to the CDS family.</text>
</comment>
<evidence type="ECO:0000256" key="9">
    <source>
        <dbReference type="ARBA" id="ARBA00022516"/>
    </source>
</evidence>
<dbReference type="STRING" id="947033.Lste_1865"/>